<organism evidence="1 2">
    <name type="scientific">Borrelia miyamotoi</name>
    <dbReference type="NCBI Taxonomy" id="47466"/>
    <lineage>
        <taxon>Bacteria</taxon>
        <taxon>Pseudomonadati</taxon>
        <taxon>Spirochaetota</taxon>
        <taxon>Spirochaetia</taxon>
        <taxon>Spirochaetales</taxon>
        <taxon>Borreliaceae</taxon>
        <taxon>Borrelia</taxon>
    </lineage>
</organism>
<dbReference type="EMBL" id="CP036558">
    <property type="protein sequence ID" value="WEG86032.1"/>
    <property type="molecule type" value="Genomic_DNA"/>
</dbReference>
<proteinExistence type="predicted"/>
<gene>
    <name evidence="1" type="ORF">EZU67_07030</name>
</gene>
<keyword evidence="1" id="KW-0614">Plasmid</keyword>
<sequence>MLSFIFMLSLFICGCGGSSSESVKVTHYSNKGKATISVNISNDSGTCVIYYPYISGDKKYLLVDFNISTNKPLNLLKVSFNGVKVDHKYLWLSYDQQLKLNWEQYFLPFDDSIELTHFIIHLEPSLGEHLQLLEFAKKEGLKFDIECIERDSGMKQKISFQLSAGNSKKFFDLLDNLISS</sequence>
<accession>A0AAQ3CP12</accession>
<reference evidence="2" key="1">
    <citation type="submission" date="2019-03" db="EMBL/GenBank/DDBJ databases">
        <title>Whole genome sequencing of Borrelia miyamotoi strains isolated at the Russian territory.</title>
        <authorList>
            <person name="Kuleshov K.V."/>
            <person name="Platonov A.E."/>
            <person name="Goptar I.A."/>
            <person name="Shipulin G.A."/>
            <person name="Markelov M.L."/>
            <person name="Koetsveld J."/>
            <person name="Kolyasnikova N.M."/>
            <person name="Sarksyan D.S."/>
            <person name="Toporkova M.G."/>
            <person name="Hovius J.W."/>
        </authorList>
    </citation>
    <scope>NUCLEOTIDE SEQUENCE [LARGE SCALE GENOMIC DNA]</scope>
    <source>
        <strain evidence="2">Yekat-76</strain>
        <plasmid evidence="2">lp72</plasmid>
    </source>
</reference>
<dbReference type="RefSeq" id="WP_025444148.1">
    <property type="nucleotide sequence ID" value="NZ_CP024206.2"/>
</dbReference>
<evidence type="ECO:0000313" key="2">
    <source>
        <dbReference type="Proteomes" id="UP000291995"/>
    </source>
</evidence>
<dbReference type="AlphaFoldDB" id="A0AAQ3CP12"/>
<evidence type="ECO:0000313" key="1">
    <source>
        <dbReference type="EMBL" id="WEG86032.1"/>
    </source>
</evidence>
<dbReference type="Proteomes" id="UP000291995">
    <property type="component" value="Plasmid lp72"/>
</dbReference>
<name>A0AAQ3CP12_9SPIR</name>
<protein>
    <submittedName>
        <fullName evidence="1">Uncharacterized protein</fullName>
    </submittedName>
</protein>
<geneLocation type="plasmid" evidence="1 2">
    <name>lp72</name>
</geneLocation>